<keyword evidence="3" id="KW-0804">Transcription</keyword>
<evidence type="ECO:0000256" key="2">
    <source>
        <dbReference type="ARBA" id="ARBA00023125"/>
    </source>
</evidence>
<dbReference type="GO" id="GO:0003677">
    <property type="term" value="F:DNA binding"/>
    <property type="evidence" value="ECO:0007669"/>
    <property type="project" value="UniProtKB-KW"/>
</dbReference>
<dbReference type="PANTHER" id="PTHR30363:SF8">
    <property type="entry name" value="DEOXYRIBOSE OPERON REPRESSOR"/>
    <property type="match status" value="1"/>
</dbReference>
<evidence type="ECO:0000313" key="5">
    <source>
        <dbReference type="EMBL" id="TBW40849.1"/>
    </source>
</evidence>
<dbReference type="RefSeq" id="WP_131305226.1">
    <property type="nucleotide sequence ID" value="NZ_SJFN01000002.1"/>
</dbReference>
<dbReference type="Gene3D" id="1.10.10.10">
    <property type="entry name" value="Winged helix-like DNA-binding domain superfamily/Winged helix DNA-binding domain"/>
    <property type="match status" value="1"/>
</dbReference>
<dbReference type="InterPro" id="IPR036388">
    <property type="entry name" value="WH-like_DNA-bd_sf"/>
</dbReference>
<dbReference type="EMBL" id="SJFN01000002">
    <property type="protein sequence ID" value="TBW40849.1"/>
    <property type="molecule type" value="Genomic_DNA"/>
</dbReference>
<sequence>MRLDERRRAIVAAVQNEKTVQLDELAERFAVSRMTIHRDLDYLESRGLLRKDRGSATAESSLLFESNFHYRAQMDLPEKRALAKAARALIEPGNVIMLDDSTTTLMICDELETIEHVTVISNSLAVCERLRSQTNVQLVMTGGNYVDTLQGFYGLICEQTLHRLRADWAFLSAPAAIGTALYHQDQEVVRMKRALMASAERSVLLLTSPKFTTRALNHFADITEFQRIFIDRRLDEASAQRLRQAGIPFDLV</sequence>
<dbReference type="Pfam" id="PF08220">
    <property type="entry name" value="HTH_DeoR"/>
    <property type="match status" value="1"/>
</dbReference>
<dbReference type="InterPro" id="IPR036390">
    <property type="entry name" value="WH_DNA-bd_sf"/>
</dbReference>
<dbReference type="PANTHER" id="PTHR30363">
    <property type="entry name" value="HTH-TYPE TRANSCRIPTIONAL REGULATOR SRLR-RELATED"/>
    <property type="match status" value="1"/>
</dbReference>
<dbReference type="InterPro" id="IPR018356">
    <property type="entry name" value="Tscrpt_reg_HTH_DeoR_CS"/>
</dbReference>
<dbReference type="OrthoDB" id="31600at2"/>
<keyword evidence="1" id="KW-0805">Transcription regulation</keyword>
<dbReference type="InterPro" id="IPR001034">
    <property type="entry name" value="DeoR_HTH"/>
</dbReference>
<gene>
    <name evidence="5" type="ORF">EYW49_01475</name>
</gene>
<keyword evidence="6" id="KW-1185">Reference proteome</keyword>
<feature type="domain" description="HTH deoR-type" evidence="4">
    <location>
        <begin position="3"/>
        <end position="58"/>
    </location>
</feature>
<organism evidence="5 6">
    <name type="scientific">Siculibacillus lacustris</name>
    <dbReference type="NCBI Taxonomy" id="1549641"/>
    <lineage>
        <taxon>Bacteria</taxon>
        <taxon>Pseudomonadati</taxon>
        <taxon>Pseudomonadota</taxon>
        <taxon>Alphaproteobacteria</taxon>
        <taxon>Hyphomicrobiales</taxon>
        <taxon>Ancalomicrobiaceae</taxon>
        <taxon>Siculibacillus</taxon>
    </lineage>
</organism>
<keyword evidence="2" id="KW-0238">DNA-binding</keyword>
<dbReference type="InterPro" id="IPR014036">
    <property type="entry name" value="DeoR-like_C"/>
</dbReference>
<comment type="caution">
    <text evidence="5">The sequence shown here is derived from an EMBL/GenBank/DDBJ whole genome shotgun (WGS) entry which is preliminary data.</text>
</comment>
<proteinExistence type="predicted"/>
<dbReference type="InterPro" id="IPR050313">
    <property type="entry name" value="Carb_Metab_HTH_regulators"/>
</dbReference>
<dbReference type="Pfam" id="PF00455">
    <property type="entry name" value="DeoRC"/>
    <property type="match status" value="1"/>
</dbReference>
<dbReference type="Proteomes" id="UP000292781">
    <property type="component" value="Unassembled WGS sequence"/>
</dbReference>
<evidence type="ECO:0000313" key="6">
    <source>
        <dbReference type="Proteomes" id="UP000292781"/>
    </source>
</evidence>
<evidence type="ECO:0000256" key="3">
    <source>
        <dbReference type="ARBA" id="ARBA00023163"/>
    </source>
</evidence>
<dbReference type="InterPro" id="IPR037171">
    <property type="entry name" value="NagB/RpiA_transferase-like"/>
</dbReference>
<dbReference type="AlphaFoldDB" id="A0A4Q9VZ25"/>
<protein>
    <submittedName>
        <fullName evidence="5">DeoR/GlpR transcriptional regulator</fullName>
    </submittedName>
</protein>
<evidence type="ECO:0000259" key="4">
    <source>
        <dbReference type="PROSITE" id="PS51000"/>
    </source>
</evidence>
<accession>A0A4Q9VZ25</accession>
<dbReference type="SUPFAM" id="SSF46785">
    <property type="entry name" value="Winged helix' DNA-binding domain"/>
    <property type="match status" value="1"/>
</dbReference>
<dbReference type="GO" id="GO:0003700">
    <property type="term" value="F:DNA-binding transcription factor activity"/>
    <property type="evidence" value="ECO:0007669"/>
    <property type="project" value="InterPro"/>
</dbReference>
<dbReference type="PRINTS" id="PR00037">
    <property type="entry name" value="HTHLACR"/>
</dbReference>
<dbReference type="SMART" id="SM00420">
    <property type="entry name" value="HTH_DEOR"/>
    <property type="match status" value="1"/>
</dbReference>
<dbReference type="SMART" id="SM01134">
    <property type="entry name" value="DeoRC"/>
    <property type="match status" value="1"/>
</dbReference>
<dbReference type="PROSITE" id="PS00894">
    <property type="entry name" value="HTH_DEOR_1"/>
    <property type="match status" value="1"/>
</dbReference>
<dbReference type="SUPFAM" id="SSF100950">
    <property type="entry name" value="NagB/RpiA/CoA transferase-like"/>
    <property type="match status" value="1"/>
</dbReference>
<name>A0A4Q9VZ25_9HYPH</name>
<dbReference type="PROSITE" id="PS51000">
    <property type="entry name" value="HTH_DEOR_2"/>
    <property type="match status" value="1"/>
</dbReference>
<reference evidence="5 6" key="1">
    <citation type="submission" date="2019-02" db="EMBL/GenBank/DDBJ databases">
        <title>Siculibacillus lacustris gen. nov., sp. nov., a new rosette-forming bacterium isolated from a freshwater crater lake (Lake St. Ana, Romania).</title>
        <authorList>
            <person name="Felfoldi T."/>
            <person name="Marton Z."/>
            <person name="Szabo A."/>
            <person name="Mentes A."/>
            <person name="Boka K."/>
            <person name="Marialigeti K."/>
            <person name="Mathe I."/>
            <person name="Koncz M."/>
            <person name="Schumann P."/>
            <person name="Toth E."/>
        </authorList>
    </citation>
    <scope>NUCLEOTIDE SEQUENCE [LARGE SCALE GENOMIC DNA]</scope>
    <source>
        <strain evidence="5 6">SA-279</strain>
    </source>
</reference>
<evidence type="ECO:0000256" key="1">
    <source>
        <dbReference type="ARBA" id="ARBA00023015"/>
    </source>
</evidence>